<evidence type="ECO:0008006" key="5">
    <source>
        <dbReference type="Google" id="ProtNLM"/>
    </source>
</evidence>
<feature type="non-terminal residue" evidence="3">
    <location>
        <position position="1"/>
    </location>
</feature>
<comment type="caution">
    <text evidence="3">The sequence shown here is derived from an EMBL/GenBank/DDBJ whole genome shotgun (WGS) entry which is preliminary data.</text>
</comment>
<evidence type="ECO:0000256" key="2">
    <source>
        <dbReference type="SAM" id="SignalP"/>
    </source>
</evidence>
<dbReference type="Proteomes" id="UP000324897">
    <property type="component" value="Unassembled WGS sequence"/>
</dbReference>
<evidence type="ECO:0000256" key="1">
    <source>
        <dbReference type="SAM" id="MobiDB-lite"/>
    </source>
</evidence>
<feature type="chain" id="PRO_5023911561" description="Dirigent protein" evidence="2">
    <location>
        <begin position="22"/>
        <end position="107"/>
    </location>
</feature>
<feature type="region of interest" description="Disordered" evidence="1">
    <location>
        <begin position="39"/>
        <end position="68"/>
    </location>
</feature>
<proteinExistence type="predicted"/>
<evidence type="ECO:0000313" key="3">
    <source>
        <dbReference type="EMBL" id="TVU21228.1"/>
    </source>
</evidence>
<protein>
    <recommendedName>
        <fullName evidence="5">Dirigent protein</fullName>
    </recommendedName>
</protein>
<keyword evidence="4" id="KW-1185">Reference proteome</keyword>
<organism evidence="3 4">
    <name type="scientific">Eragrostis curvula</name>
    <name type="common">weeping love grass</name>
    <dbReference type="NCBI Taxonomy" id="38414"/>
    <lineage>
        <taxon>Eukaryota</taxon>
        <taxon>Viridiplantae</taxon>
        <taxon>Streptophyta</taxon>
        <taxon>Embryophyta</taxon>
        <taxon>Tracheophyta</taxon>
        <taxon>Spermatophyta</taxon>
        <taxon>Magnoliopsida</taxon>
        <taxon>Liliopsida</taxon>
        <taxon>Poales</taxon>
        <taxon>Poaceae</taxon>
        <taxon>PACMAD clade</taxon>
        <taxon>Chloridoideae</taxon>
        <taxon>Eragrostideae</taxon>
        <taxon>Eragrostidinae</taxon>
        <taxon>Eragrostis</taxon>
    </lineage>
</organism>
<keyword evidence="2" id="KW-0732">Signal</keyword>
<feature type="region of interest" description="Disordered" evidence="1">
    <location>
        <begin position="81"/>
        <end position="107"/>
    </location>
</feature>
<sequence length="107" mass="10666">MAGSFIAALVTVHLLAGQAFARQAPAVLGSAPGVHVLYTASTKPGPSPSIGDGNQPSAGQAKDDGALNGAHGVGTVFCPSPCHHPTMAGEKPHNQLNVTGKGKISVY</sequence>
<dbReference type="OrthoDB" id="10693467at2759"/>
<gene>
    <name evidence="3" type="ORF">EJB05_30853</name>
</gene>
<evidence type="ECO:0000313" key="4">
    <source>
        <dbReference type="Proteomes" id="UP000324897"/>
    </source>
</evidence>
<dbReference type="AlphaFoldDB" id="A0A5J9UDM4"/>
<accession>A0A5J9UDM4</accession>
<reference evidence="3 4" key="1">
    <citation type="journal article" date="2019" name="Sci. Rep.">
        <title>A high-quality genome of Eragrostis curvula grass provides insights into Poaceae evolution and supports new strategies to enhance forage quality.</title>
        <authorList>
            <person name="Carballo J."/>
            <person name="Santos B.A.C.M."/>
            <person name="Zappacosta D."/>
            <person name="Garbus I."/>
            <person name="Selva J.P."/>
            <person name="Gallo C.A."/>
            <person name="Diaz A."/>
            <person name="Albertini E."/>
            <person name="Caccamo M."/>
            <person name="Echenique V."/>
        </authorList>
    </citation>
    <scope>NUCLEOTIDE SEQUENCE [LARGE SCALE GENOMIC DNA]</scope>
    <source>
        <strain evidence="4">cv. Victoria</strain>
        <tissue evidence="3">Leaf</tissue>
    </source>
</reference>
<dbReference type="Gramene" id="TVU21228">
    <property type="protein sequence ID" value="TVU21228"/>
    <property type="gene ID" value="EJB05_30853"/>
</dbReference>
<feature type="signal peptide" evidence="2">
    <location>
        <begin position="1"/>
        <end position="21"/>
    </location>
</feature>
<dbReference type="EMBL" id="RWGY01000026">
    <property type="protein sequence ID" value="TVU21228.1"/>
    <property type="molecule type" value="Genomic_DNA"/>
</dbReference>
<name>A0A5J9UDM4_9POAL</name>